<accession>A0A7W8D3J9</accession>
<dbReference type="Pfam" id="PF01636">
    <property type="entry name" value="APH"/>
    <property type="match status" value="1"/>
</dbReference>
<dbReference type="CDD" id="cd05152">
    <property type="entry name" value="MPH2"/>
    <property type="match status" value="1"/>
</dbReference>
<organism evidence="2 3">
    <name type="scientific">Chiayiivirga flava</name>
    <dbReference type="NCBI Taxonomy" id="659595"/>
    <lineage>
        <taxon>Bacteria</taxon>
        <taxon>Pseudomonadati</taxon>
        <taxon>Pseudomonadota</taxon>
        <taxon>Gammaproteobacteria</taxon>
        <taxon>Lysobacterales</taxon>
        <taxon>Lysobacteraceae</taxon>
        <taxon>Chiayiivirga</taxon>
    </lineage>
</organism>
<dbReference type="InterPro" id="IPR051678">
    <property type="entry name" value="AGP_Transferase"/>
</dbReference>
<dbReference type="EMBL" id="JACHHP010000001">
    <property type="protein sequence ID" value="MBB5207296.1"/>
    <property type="molecule type" value="Genomic_DNA"/>
</dbReference>
<dbReference type="InterPro" id="IPR002575">
    <property type="entry name" value="Aminoglycoside_PTrfase"/>
</dbReference>
<dbReference type="Proteomes" id="UP000521199">
    <property type="component" value="Unassembled WGS sequence"/>
</dbReference>
<dbReference type="AlphaFoldDB" id="A0A7W8D3J9"/>
<sequence length="297" mass="33339">MAEPDRSADVLGVALRHGLRLSGDRLTIVETGLDFRVALAQDQDGVDWVLRLPRRPGVMQHTAREQRLLRLIATRVPFAVPDWKIRSDELIAYPCLPGQQAVTLDPQTLKPRWHFERDSARYRQSFAAALAALHGVDAEAVTRIGFKPMTEDRLRRSTFEDMLRVQQELGVADALWRRWQAWLDDDDAWPTQAVLVHGDLHVGHVFVDEAACVRGIIDWSEARLADPAFDFMLHLLGFGAASLDALIADYAAAGGRVWPQMARHVAERLAAYPVQYALFALDSGDATHLAAVRERLR</sequence>
<keyword evidence="2" id="KW-0808">Transferase</keyword>
<comment type="caution">
    <text evidence="2">The sequence shown here is derived from an EMBL/GenBank/DDBJ whole genome shotgun (WGS) entry which is preliminary data.</text>
</comment>
<dbReference type="SUPFAM" id="SSF56112">
    <property type="entry name" value="Protein kinase-like (PK-like)"/>
    <property type="match status" value="1"/>
</dbReference>
<proteinExistence type="predicted"/>
<dbReference type="PANTHER" id="PTHR21310">
    <property type="entry name" value="AMINOGLYCOSIDE PHOSPHOTRANSFERASE-RELATED-RELATED"/>
    <property type="match status" value="1"/>
</dbReference>
<dbReference type="InterPro" id="IPR011009">
    <property type="entry name" value="Kinase-like_dom_sf"/>
</dbReference>
<dbReference type="Gene3D" id="3.30.200.20">
    <property type="entry name" value="Phosphorylase Kinase, domain 1"/>
    <property type="match status" value="1"/>
</dbReference>
<evidence type="ECO:0000313" key="2">
    <source>
        <dbReference type="EMBL" id="MBB5207296.1"/>
    </source>
</evidence>
<dbReference type="GO" id="GO:0016740">
    <property type="term" value="F:transferase activity"/>
    <property type="evidence" value="ECO:0007669"/>
    <property type="project" value="UniProtKB-KW"/>
</dbReference>
<protein>
    <submittedName>
        <fullName evidence="2">Macrolide phosphotransferase</fullName>
    </submittedName>
</protein>
<feature type="domain" description="Aminoglycoside phosphotransferase" evidence="1">
    <location>
        <begin position="27"/>
        <end position="262"/>
    </location>
</feature>
<keyword evidence="3" id="KW-1185">Reference proteome</keyword>
<reference evidence="2 3" key="1">
    <citation type="submission" date="2020-08" db="EMBL/GenBank/DDBJ databases">
        <title>Genomic Encyclopedia of Type Strains, Phase IV (KMG-IV): sequencing the most valuable type-strain genomes for metagenomic binning, comparative biology and taxonomic classification.</title>
        <authorList>
            <person name="Goeker M."/>
        </authorList>
    </citation>
    <scope>NUCLEOTIDE SEQUENCE [LARGE SCALE GENOMIC DNA]</scope>
    <source>
        <strain evidence="2 3">DSM 24163</strain>
    </source>
</reference>
<name>A0A7W8D3J9_9GAMM</name>
<evidence type="ECO:0000313" key="3">
    <source>
        <dbReference type="Proteomes" id="UP000521199"/>
    </source>
</evidence>
<dbReference type="PANTHER" id="PTHR21310:SF15">
    <property type="entry name" value="AMINOGLYCOSIDE PHOSPHOTRANSFERASE DOMAIN-CONTAINING PROTEIN"/>
    <property type="match status" value="1"/>
</dbReference>
<dbReference type="RefSeq" id="WP_183959810.1">
    <property type="nucleotide sequence ID" value="NZ_JACHHP010000001.1"/>
</dbReference>
<evidence type="ECO:0000259" key="1">
    <source>
        <dbReference type="Pfam" id="PF01636"/>
    </source>
</evidence>
<gene>
    <name evidence="2" type="ORF">HNQ52_000812</name>
</gene>
<dbReference type="Gene3D" id="3.90.1200.10">
    <property type="match status" value="1"/>
</dbReference>